<dbReference type="RefSeq" id="XP_052113418.1">
    <property type="nucleotide sequence ID" value="XM_052257458.1"/>
</dbReference>
<reference evidence="1" key="1">
    <citation type="journal article" date="2016" name="Nat. Genet.">
        <title>The genome sequences of Arachis duranensis and Arachis ipaensis, the diploid ancestors of cultivated peanut.</title>
        <authorList>
            <person name="Bertioli D.J."/>
            <person name="Cannon S.B."/>
            <person name="Froenicke L."/>
            <person name="Huang G."/>
            <person name="Farmer A.D."/>
            <person name="Cannon E.K."/>
            <person name="Liu X."/>
            <person name="Gao D."/>
            <person name="Clevenger J."/>
            <person name="Dash S."/>
            <person name="Ren L."/>
            <person name="Moretzsohn M.C."/>
            <person name="Shirasawa K."/>
            <person name="Huang W."/>
            <person name="Vidigal B."/>
            <person name="Abernathy B."/>
            <person name="Chu Y."/>
            <person name="Niederhuth C.E."/>
            <person name="Umale P."/>
            <person name="Araujo A.C."/>
            <person name="Kozik A."/>
            <person name="Kim K.D."/>
            <person name="Burow M.D."/>
            <person name="Varshney R.K."/>
            <person name="Wang X."/>
            <person name="Zhang X."/>
            <person name="Barkley N."/>
            <person name="Guimaraes P.M."/>
            <person name="Isobe S."/>
            <person name="Guo B."/>
            <person name="Liao B."/>
            <person name="Stalker H.T."/>
            <person name="Schmitz R.J."/>
            <person name="Scheffler B.E."/>
            <person name="Leal-Bertioli S.C."/>
            <person name="Xun X."/>
            <person name="Jackson S.A."/>
            <person name="Michelmore R."/>
            <person name="Ozias-Akins P."/>
        </authorList>
    </citation>
    <scope>NUCLEOTIDE SEQUENCE [LARGE SCALE GENOMIC DNA]</scope>
    <source>
        <strain evidence="1">cv. V14167</strain>
    </source>
</reference>
<dbReference type="KEGG" id="adu:127744825"/>
<organism evidence="1 2">
    <name type="scientific">Arachis duranensis</name>
    <name type="common">Wild peanut</name>
    <dbReference type="NCBI Taxonomy" id="130453"/>
    <lineage>
        <taxon>Eukaryota</taxon>
        <taxon>Viridiplantae</taxon>
        <taxon>Streptophyta</taxon>
        <taxon>Embryophyta</taxon>
        <taxon>Tracheophyta</taxon>
        <taxon>Spermatophyta</taxon>
        <taxon>Magnoliopsida</taxon>
        <taxon>eudicotyledons</taxon>
        <taxon>Gunneridae</taxon>
        <taxon>Pentapetalae</taxon>
        <taxon>rosids</taxon>
        <taxon>fabids</taxon>
        <taxon>Fabales</taxon>
        <taxon>Fabaceae</taxon>
        <taxon>Papilionoideae</taxon>
        <taxon>50 kb inversion clade</taxon>
        <taxon>dalbergioids sensu lato</taxon>
        <taxon>Dalbergieae</taxon>
        <taxon>Pterocarpus clade</taxon>
        <taxon>Arachis</taxon>
    </lineage>
</organism>
<evidence type="ECO:0000313" key="2">
    <source>
        <dbReference type="RefSeq" id="XP_052113418.1"/>
    </source>
</evidence>
<accession>A0A9C6WT30</accession>
<evidence type="ECO:0000313" key="1">
    <source>
        <dbReference type="Proteomes" id="UP000515211"/>
    </source>
</evidence>
<dbReference type="GeneID" id="127744825"/>
<gene>
    <name evidence="2" type="primary">LOC127744825</name>
</gene>
<dbReference type="AlphaFoldDB" id="A0A9C6WT30"/>
<name>A0A9C6WT30_ARADU</name>
<proteinExistence type="predicted"/>
<keyword evidence="1" id="KW-1185">Reference proteome</keyword>
<protein>
    <submittedName>
        <fullName evidence="2">Uncharacterized protein LOC127744825 isoform X1</fullName>
    </submittedName>
</protein>
<reference evidence="2" key="2">
    <citation type="submission" date="2025-08" db="UniProtKB">
        <authorList>
            <consortium name="RefSeq"/>
        </authorList>
    </citation>
    <scope>IDENTIFICATION</scope>
    <source>
        <tissue evidence="2">Whole plant</tissue>
    </source>
</reference>
<sequence length="116" mass="13158">MKLVHNEDAIFVRQTSQASNGQQKYFLLHPLKASGQCIDMSIAESGHNIDGYSSPLRQRNCPYPHLASVHEEQRRGYSVELGSCLWHHINRRLGQANGIHTLAFWSKYAGTVHFVL</sequence>
<dbReference type="Proteomes" id="UP000515211">
    <property type="component" value="Chromosome 2"/>
</dbReference>